<reference evidence="2 3" key="2">
    <citation type="journal article" date="2017" name="Genome Announc.">
        <title>Draft Genome Sequences of Four Alkaliphilic Bacteria Belonging to the Anaerobacillus Genus.</title>
        <authorList>
            <person name="Bassil N.M."/>
            <person name="Lloyd J.R."/>
        </authorList>
    </citation>
    <scope>NUCLEOTIDE SEQUENCE [LARGE SCALE GENOMIC DNA]</scope>
    <source>
        <strain evidence="2 3">NB2006</strain>
    </source>
</reference>
<reference evidence="1 3" key="1">
    <citation type="submission" date="2016-10" db="EMBL/GenBank/DDBJ databases">
        <title>Draft genome sequences of four alkaliphilic bacteria belonging to the Anaerobacillus genus.</title>
        <authorList>
            <person name="Bassil N.M."/>
            <person name="Lloyd J.R."/>
        </authorList>
    </citation>
    <scope>NUCLEOTIDE SEQUENCE [LARGE SCALE GENOMIC DNA]</scope>
    <source>
        <strain evidence="1 3">NB2006</strain>
    </source>
</reference>
<dbReference type="EMBL" id="LQXD01000119">
    <property type="protein sequence ID" value="OIJ13961.1"/>
    <property type="molecule type" value="Genomic_DNA"/>
</dbReference>
<gene>
    <name evidence="2" type="ORF">AWH56_016105</name>
    <name evidence="1" type="ORF">AWH56_13105</name>
</gene>
<sequence length="171" mass="19904">MSRVFSMQLNKSKCVASFVESDSAFNLTIFKRSMNEEYYRTPPISITFTGEECVKRLYKLLVKADKDDFFKKDLKEFKFTKYENIQVIATNHPTTVCNFSRGDLIILESDDNNGNSYKPAKEMKLEHEEISKLYQLLKYIFGSPLSVKIKTVNMKINKESSQQHSGWDLIK</sequence>
<reference evidence="2" key="4">
    <citation type="submission" date="2020-10" db="EMBL/GenBank/DDBJ databases">
        <authorList>
            <person name="Bassil N.M."/>
            <person name="Lloyd J.R."/>
        </authorList>
    </citation>
    <scope>NUCLEOTIDE SEQUENCE</scope>
    <source>
        <strain evidence="2">NB2006</strain>
    </source>
</reference>
<reference evidence="2 3" key="3">
    <citation type="journal article" date="2019" name="Int. J. Syst. Evol. Microbiol.">
        <title>Anaerobacillus isosaccharinicus sp. nov., an alkaliphilic bacterium which degrades isosaccharinic acid.</title>
        <authorList>
            <person name="Bassil N.M."/>
            <person name="Lloyd J.R."/>
        </authorList>
    </citation>
    <scope>NUCLEOTIDE SEQUENCE [LARGE SCALE GENOMIC DNA]</scope>
    <source>
        <strain evidence="2 3">NB2006</strain>
    </source>
</reference>
<dbReference type="EMBL" id="CP063356">
    <property type="protein sequence ID" value="QOY34247.1"/>
    <property type="molecule type" value="Genomic_DNA"/>
</dbReference>
<accession>A0A1S2LNA1</accession>
<dbReference type="AlphaFoldDB" id="A0A1S2LNA1"/>
<keyword evidence="3" id="KW-1185">Reference proteome</keyword>
<organism evidence="1 3">
    <name type="scientific">Anaerobacillus isosaccharinicus</name>
    <dbReference type="NCBI Taxonomy" id="1532552"/>
    <lineage>
        <taxon>Bacteria</taxon>
        <taxon>Bacillati</taxon>
        <taxon>Bacillota</taxon>
        <taxon>Bacilli</taxon>
        <taxon>Bacillales</taxon>
        <taxon>Bacillaceae</taxon>
        <taxon>Anaerobacillus</taxon>
    </lineage>
</organism>
<dbReference type="Proteomes" id="UP000180175">
    <property type="component" value="Chromosome"/>
</dbReference>
<dbReference type="RefSeq" id="WP_071317536.1">
    <property type="nucleotide sequence ID" value="NZ_CP063356.2"/>
</dbReference>
<evidence type="ECO:0000313" key="3">
    <source>
        <dbReference type="Proteomes" id="UP000180175"/>
    </source>
</evidence>
<proteinExistence type="predicted"/>
<dbReference type="KEGG" id="aia:AWH56_016105"/>
<name>A0A1S2LNA1_9BACI</name>
<protein>
    <submittedName>
        <fullName evidence="1">Uncharacterized protein</fullName>
    </submittedName>
</protein>
<evidence type="ECO:0000313" key="1">
    <source>
        <dbReference type="EMBL" id="OIJ13961.1"/>
    </source>
</evidence>
<evidence type="ECO:0000313" key="2">
    <source>
        <dbReference type="EMBL" id="QOY34247.1"/>
    </source>
</evidence>